<protein>
    <recommendedName>
        <fullName evidence="4">Yip1 domain-containing protein</fullName>
    </recommendedName>
</protein>
<dbReference type="EMBL" id="JALAAR010000001">
    <property type="protein sequence ID" value="MEH8015637.1"/>
    <property type="molecule type" value="Genomic_DNA"/>
</dbReference>
<evidence type="ECO:0000313" key="2">
    <source>
        <dbReference type="EMBL" id="MEH8015637.1"/>
    </source>
</evidence>
<evidence type="ECO:0000313" key="3">
    <source>
        <dbReference type="Proteomes" id="UP001375382"/>
    </source>
</evidence>
<feature type="transmembrane region" description="Helical" evidence="1">
    <location>
        <begin position="6"/>
        <end position="29"/>
    </location>
</feature>
<evidence type="ECO:0008006" key="4">
    <source>
        <dbReference type="Google" id="ProtNLM"/>
    </source>
</evidence>
<dbReference type="RefSeq" id="WP_335734061.1">
    <property type="nucleotide sequence ID" value="NZ_JALAAR010000001.1"/>
</dbReference>
<name>A0ABU8C280_9GAMM</name>
<accession>A0ABU8C280</accession>
<feature type="transmembrane region" description="Helical" evidence="1">
    <location>
        <begin position="99"/>
        <end position="122"/>
    </location>
</feature>
<keyword evidence="1" id="KW-1133">Transmembrane helix</keyword>
<feature type="transmembrane region" description="Helical" evidence="1">
    <location>
        <begin position="134"/>
        <end position="153"/>
    </location>
</feature>
<evidence type="ECO:0000256" key="1">
    <source>
        <dbReference type="SAM" id="Phobius"/>
    </source>
</evidence>
<keyword evidence="1" id="KW-0472">Membrane</keyword>
<organism evidence="2 3">
    <name type="scientific">Rheinheimera muenzenbergensis</name>
    <dbReference type="NCBI Taxonomy" id="1193628"/>
    <lineage>
        <taxon>Bacteria</taxon>
        <taxon>Pseudomonadati</taxon>
        <taxon>Pseudomonadota</taxon>
        <taxon>Gammaproteobacteria</taxon>
        <taxon>Chromatiales</taxon>
        <taxon>Chromatiaceae</taxon>
        <taxon>Rheinheimera</taxon>
    </lineage>
</organism>
<sequence>MELSASWWMYLLNAFTPVLAIIMQAHLIAEQQKAASGNTEPVKAAEPLPPIVSAIAGLLTQVIMAAFIYTIWLAAHWLIFWLLNKPFNISAYFYKPAQLAYWFPYLFGLYFACYSVVVAANLSSTRFKIVMNSVNFLGFAASLYMVAVTYLKWLTM</sequence>
<feature type="transmembrane region" description="Helical" evidence="1">
    <location>
        <begin position="50"/>
        <end position="79"/>
    </location>
</feature>
<reference evidence="2 3" key="1">
    <citation type="journal article" date="2023" name="Ecotoxicol. Environ. Saf.">
        <title>Mercury remediation potential of mercury-resistant strain Rheinheimera metallidurans sp. nov. isolated from a municipal waste dumping site.</title>
        <authorList>
            <person name="Yadav V."/>
            <person name="Manjhi A."/>
            <person name="Vadakedath N."/>
        </authorList>
    </citation>
    <scope>NUCLEOTIDE SEQUENCE [LARGE SCALE GENOMIC DNA]</scope>
    <source>
        <strain evidence="2 3">E-49</strain>
    </source>
</reference>
<keyword evidence="1" id="KW-0812">Transmembrane</keyword>
<comment type="caution">
    <text evidence="2">The sequence shown here is derived from an EMBL/GenBank/DDBJ whole genome shotgun (WGS) entry which is preliminary data.</text>
</comment>
<keyword evidence="3" id="KW-1185">Reference proteome</keyword>
<gene>
    <name evidence="2" type="ORF">MN202_00185</name>
</gene>
<dbReference type="Proteomes" id="UP001375382">
    <property type="component" value="Unassembled WGS sequence"/>
</dbReference>
<proteinExistence type="predicted"/>